<reference evidence="1" key="1">
    <citation type="submission" date="2021-01" db="EMBL/GenBank/DDBJ databases">
        <authorList>
            <person name="Corre E."/>
            <person name="Pelletier E."/>
            <person name="Niang G."/>
            <person name="Scheremetjew M."/>
            <person name="Finn R."/>
            <person name="Kale V."/>
            <person name="Holt S."/>
            <person name="Cochrane G."/>
            <person name="Meng A."/>
            <person name="Brown T."/>
            <person name="Cohen L."/>
        </authorList>
    </citation>
    <scope>NUCLEOTIDE SEQUENCE</scope>
    <source>
        <strain evidence="1">CCAP1064/1</strain>
    </source>
</reference>
<organism evidence="1">
    <name type="scientific">Proboscia inermis</name>
    <dbReference type="NCBI Taxonomy" id="420281"/>
    <lineage>
        <taxon>Eukaryota</taxon>
        <taxon>Sar</taxon>
        <taxon>Stramenopiles</taxon>
        <taxon>Ochrophyta</taxon>
        <taxon>Bacillariophyta</taxon>
        <taxon>Coscinodiscophyceae</taxon>
        <taxon>Rhizosoleniophycidae</taxon>
        <taxon>Rhizosoleniales</taxon>
        <taxon>Rhizosoleniaceae</taxon>
        <taxon>Proboscia</taxon>
    </lineage>
</organism>
<dbReference type="AlphaFoldDB" id="A0A7S0C566"/>
<proteinExistence type="predicted"/>
<name>A0A7S0C566_9STRA</name>
<gene>
    <name evidence="1" type="ORF">PINE0816_LOCUS9333</name>
</gene>
<sequence length="139" mass="15276">MWWGAHLESPLTESDSLWELYLHEILPRRFSRGNSSKVVTDVSSSFNETLYLLEVRVTGGEVVEMLGGKPINVPTASNSEYTGLLPEYVVSTVACGTDRGENAPACVELEKSHDVYIHEVRCHGVGTVAANRLGEIGER</sequence>
<protein>
    <submittedName>
        <fullName evidence="1">Uncharacterized protein</fullName>
    </submittedName>
</protein>
<evidence type="ECO:0000313" key="1">
    <source>
        <dbReference type="EMBL" id="CAD8413203.1"/>
    </source>
</evidence>
<dbReference type="EMBL" id="HBEL01019843">
    <property type="protein sequence ID" value="CAD8413203.1"/>
    <property type="molecule type" value="Transcribed_RNA"/>
</dbReference>
<accession>A0A7S0C566</accession>